<dbReference type="PANTHER" id="PTHR37978:SF5">
    <property type="entry name" value="SECRETED PROTEIN"/>
    <property type="match status" value="1"/>
</dbReference>
<feature type="chain" id="PRO_5035822729" description="Abnormal cell migration protein 18-like fibronectin type I domain-containing protein" evidence="1">
    <location>
        <begin position="18"/>
        <end position="308"/>
    </location>
</feature>
<dbReference type="InterPro" id="IPR055119">
    <property type="entry name" value="Mig18_Fn1"/>
</dbReference>
<dbReference type="PANTHER" id="PTHR37978">
    <property type="entry name" value="PROTEIN CBG22381-RELATED"/>
    <property type="match status" value="1"/>
</dbReference>
<sequence>MLLILFLSVFCAHHVFSLDTMKTKTQSIHEFQLNNSAGVMEALNMLPKDCKKNGQTYKAGETFEIGNLRYKCQEYGVYTFEGCKRKDGHEMALGQSEVVDNIKYQCLSMGSSVFYKETTCGIMGQPECDKIPLPKGFEEAQKKKSENKEKEAKVDGLHLPKGWSLMDGGTKPITGTNASVVTQILTFNPVPSRVKRDGFAGRGIGSVVGVETVDGDQIGKPLSSKSKVLGTQTVGAHLGMIKEGDKHDRDLVDLNQRKDVKVGDKGLKRESVKGSKSSVDWAGRKVVVNGKTVGAGEGTFSFGNKPTH</sequence>
<evidence type="ECO:0000259" key="2">
    <source>
        <dbReference type="Pfam" id="PF23003"/>
    </source>
</evidence>
<protein>
    <recommendedName>
        <fullName evidence="2">Abnormal cell migration protein 18-like fibronectin type I domain-containing protein</fullName>
    </recommendedName>
</protein>
<organism evidence="3 4">
    <name type="scientific">Caenorhabditis japonica</name>
    <dbReference type="NCBI Taxonomy" id="281687"/>
    <lineage>
        <taxon>Eukaryota</taxon>
        <taxon>Metazoa</taxon>
        <taxon>Ecdysozoa</taxon>
        <taxon>Nematoda</taxon>
        <taxon>Chromadorea</taxon>
        <taxon>Rhabditida</taxon>
        <taxon>Rhabditina</taxon>
        <taxon>Rhabditomorpha</taxon>
        <taxon>Rhabditoidea</taxon>
        <taxon>Rhabditidae</taxon>
        <taxon>Peloderinae</taxon>
        <taxon>Caenorhabditis</taxon>
    </lineage>
</organism>
<feature type="domain" description="Abnormal cell migration protein 18-like fibronectin type I" evidence="2">
    <location>
        <begin position="49"/>
        <end position="112"/>
    </location>
</feature>
<dbReference type="Pfam" id="PF23003">
    <property type="entry name" value="Fn1_2"/>
    <property type="match status" value="1"/>
</dbReference>
<dbReference type="AlphaFoldDB" id="A0A8R1HQY0"/>
<evidence type="ECO:0000313" key="4">
    <source>
        <dbReference type="Proteomes" id="UP000005237"/>
    </source>
</evidence>
<dbReference type="EnsemblMetazoa" id="CJA06453a.1">
    <property type="protein sequence ID" value="CJA06453a.1"/>
    <property type="gene ID" value="WBGene00125657"/>
</dbReference>
<evidence type="ECO:0000313" key="3">
    <source>
        <dbReference type="EnsemblMetazoa" id="CJA06453a.1"/>
    </source>
</evidence>
<dbReference type="Proteomes" id="UP000005237">
    <property type="component" value="Unassembled WGS sequence"/>
</dbReference>
<reference evidence="4" key="1">
    <citation type="submission" date="2010-08" db="EMBL/GenBank/DDBJ databases">
        <authorList>
            <consortium name="Caenorhabditis japonica Sequencing Consortium"/>
            <person name="Wilson R.K."/>
        </authorList>
    </citation>
    <scope>NUCLEOTIDE SEQUENCE [LARGE SCALE GENOMIC DNA]</scope>
    <source>
        <strain evidence="4">DF5081</strain>
    </source>
</reference>
<keyword evidence="4" id="KW-1185">Reference proteome</keyword>
<reference evidence="3" key="2">
    <citation type="submission" date="2022-06" db="UniProtKB">
        <authorList>
            <consortium name="EnsemblMetazoa"/>
        </authorList>
    </citation>
    <scope>IDENTIFICATION</scope>
    <source>
        <strain evidence="3">DF5081</strain>
    </source>
</reference>
<keyword evidence="1" id="KW-0732">Signal</keyword>
<evidence type="ECO:0000256" key="1">
    <source>
        <dbReference type="SAM" id="SignalP"/>
    </source>
</evidence>
<dbReference type="OMA" id="ECTKNGK"/>
<name>A0A8R1HQY0_CAEJA</name>
<proteinExistence type="predicted"/>
<feature type="signal peptide" evidence="1">
    <location>
        <begin position="1"/>
        <end position="17"/>
    </location>
</feature>
<accession>A0A8R1HQY0</accession>